<name>A0ABV0R9E4_9TELE</name>
<keyword evidence="3" id="KW-1185">Reference proteome</keyword>
<dbReference type="Proteomes" id="UP001434883">
    <property type="component" value="Unassembled WGS sequence"/>
</dbReference>
<feature type="transmembrane region" description="Helical" evidence="1">
    <location>
        <begin position="39"/>
        <end position="58"/>
    </location>
</feature>
<keyword evidence="1" id="KW-0472">Membrane</keyword>
<organism evidence="2 3">
    <name type="scientific">Xenoophorus captivus</name>
    <dbReference type="NCBI Taxonomy" id="1517983"/>
    <lineage>
        <taxon>Eukaryota</taxon>
        <taxon>Metazoa</taxon>
        <taxon>Chordata</taxon>
        <taxon>Craniata</taxon>
        <taxon>Vertebrata</taxon>
        <taxon>Euteleostomi</taxon>
        <taxon>Actinopterygii</taxon>
        <taxon>Neopterygii</taxon>
        <taxon>Teleostei</taxon>
        <taxon>Neoteleostei</taxon>
        <taxon>Acanthomorphata</taxon>
        <taxon>Ovalentaria</taxon>
        <taxon>Atherinomorphae</taxon>
        <taxon>Cyprinodontiformes</taxon>
        <taxon>Goodeidae</taxon>
        <taxon>Xenoophorus</taxon>
    </lineage>
</organism>
<feature type="non-terminal residue" evidence="2">
    <location>
        <position position="1"/>
    </location>
</feature>
<proteinExistence type="predicted"/>
<reference evidence="2 3" key="1">
    <citation type="submission" date="2021-06" db="EMBL/GenBank/DDBJ databases">
        <authorList>
            <person name="Palmer J.M."/>
        </authorList>
    </citation>
    <scope>NUCLEOTIDE SEQUENCE [LARGE SCALE GENOMIC DNA]</scope>
    <source>
        <strain evidence="2 3">XC_2019</strain>
        <tissue evidence="2">Muscle</tissue>
    </source>
</reference>
<evidence type="ECO:0000256" key="1">
    <source>
        <dbReference type="SAM" id="Phobius"/>
    </source>
</evidence>
<evidence type="ECO:0000313" key="2">
    <source>
        <dbReference type="EMBL" id="MEQ2204730.1"/>
    </source>
</evidence>
<sequence>ENDSVNAGQFSRSTVTINTTIFNSLVIMTIKNCHSFSQLVSGLFFYFLSLALLPLFTFPV</sequence>
<protein>
    <submittedName>
        <fullName evidence="2">Uncharacterized protein</fullName>
    </submittedName>
</protein>
<accession>A0ABV0R9E4</accession>
<keyword evidence="1" id="KW-0812">Transmembrane</keyword>
<dbReference type="EMBL" id="JAHRIN010037316">
    <property type="protein sequence ID" value="MEQ2204730.1"/>
    <property type="molecule type" value="Genomic_DNA"/>
</dbReference>
<evidence type="ECO:0000313" key="3">
    <source>
        <dbReference type="Proteomes" id="UP001434883"/>
    </source>
</evidence>
<keyword evidence="1" id="KW-1133">Transmembrane helix</keyword>
<gene>
    <name evidence="2" type="ORF">XENOCAPTIV_017762</name>
</gene>
<comment type="caution">
    <text evidence="2">The sequence shown here is derived from an EMBL/GenBank/DDBJ whole genome shotgun (WGS) entry which is preliminary data.</text>
</comment>